<organism evidence="1 2">
    <name type="scientific">Flavobacterium johnsoniae</name>
    <name type="common">Cytophaga johnsonae</name>
    <dbReference type="NCBI Taxonomy" id="986"/>
    <lineage>
        <taxon>Bacteria</taxon>
        <taxon>Pseudomonadati</taxon>
        <taxon>Bacteroidota</taxon>
        <taxon>Flavobacteriia</taxon>
        <taxon>Flavobacteriales</taxon>
        <taxon>Flavobacteriaceae</taxon>
        <taxon>Flavobacterium</taxon>
    </lineage>
</organism>
<evidence type="ECO:0000313" key="1">
    <source>
        <dbReference type="EMBL" id="SHH13767.1"/>
    </source>
</evidence>
<dbReference type="EMBL" id="FQWH01000007">
    <property type="protein sequence ID" value="SHH13767.1"/>
    <property type="molecule type" value="Genomic_DNA"/>
</dbReference>
<gene>
    <name evidence="1" type="ORF">SAMN05444388_10742</name>
</gene>
<dbReference type="InterPro" id="IPR035901">
    <property type="entry name" value="GIY-YIG_endonuc_sf"/>
</dbReference>
<evidence type="ECO:0008006" key="3">
    <source>
        <dbReference type="Google" id="ProtNLM"/>
    </source>
</evidence>
<protein>
    <recommendedName>
        <fullName evidence="3">GIY-YIG domain-containing protein</fullName>
    </recommendedName>
</protein>
<dbReference type="RefSeq" id="WP_073410010.1">
    <property type="nucleotide sequence ID" value="NZ_FQWH01000007.1"/>
</dbReference>
<reference evidence="1 2" key="1">
    <citation type="submission" date="2016-11" db="EMBL/GenBank/DDBJ databases">
        <authorList>
            <person name="Jaros S."/>
            <person name="Januszkiewicz K."/>
            <person name="Wedrychowicz H."/>
        </authorList>
    </citation>
    <scope>NUCLEOTIDE SEQUENCE [LARGE SCALE GENOMIC DNA]</scope>
    <source>
        <strain evidence="1 2">DSM 6792</strain>
    </source>
</reference>
<dbReference type="Proteomes" id="UP000184112">
    <property type="component" value="Unassembled WGS sequence"/>
</dbReference>
<sequence>MIGIVDTEITKQLDLIKTFANELHFKEICQFELNEKLENIPWNNLMHSGLYLIEVRNNENFELFEEWVNDFKFRWEDKSYLKKFTPNFKLKRIKAHNELKEWIPLYIGKSKNIKTRLHGHIYKELGKTTFAMKLLARENMKQETFRISVINLQLTNYDAIIPVIENQLRNKINPLIGKQ</sequence>
<name>A0A1M5QI24_FLAJO</name>
<proteinExistence type="predicted"/>
<evidence type="ECO:0000313" key="2">
    <source>
        <dbReference type="Proteomes" id="UP000184112"/>
    </source>
</evidence>
<accession>A0A1M5QI24</accession>
<dbReference type="AlphaFoldDB" id="A0A1M5QI24"/>
<dbReference type="SUPFAM" id="SSF82771">
    <property type="entry name" value="GIY-YIG endonuclease"/>
    <property type="match status" value="1"/>
</dbReference>